<dbReference type="Pfam" id="PF14310">
    <property type="entry name" value="Fn3-like"/>
    <property type="match status" value="1"/>
</dbReference>
<dbReference type="Gene3D" id="3.20.20.300">
    <property type="entry name" value="Glycoside hydrolase, family 3, N-terminal domain"/>
    <property type="match status" value="2"/>
</dbReference>
<dbReference type="GO" id="GO:0005975">
    <property type="term" value="P:carbohydrate metabolic process"/>
    <property type="evidence" value="ECO:0007669"/>
    <property type="project" value="InterPro"/>
</dbReference>
<dbReference type="Gene3D" id="3.40.50.1700">
    <property type="entry name" value="Glycoside hydrolase family 3 C-terminal domain"/>
    <property type="match status" value="2"/>
</dbReference>
<sequence length="748" mass="83582">MKRKILKVITFCAFLFCGMSASPQTPIYLDKSQPIEQRIEDALSRMTLQEKINIIHAQSKFSAPGVPRLGIPELWCTDGPMGVRPEVMWDEWDQAAWTNDSCMAFPALSCLAATWNPRMASLYGKSIGEEARFRNKSVLLGPGINVYRTPLCGRNFEYMGEDPYLISHMVVPYVQGVQSNGVSACVKHFALNNNEINRHTSNPIVDDRTLYEIYLPGFKAAAVEGKAWSFMGGYNLFRGEHASYNPILMNQILKEEWQWDGVVISDWGAVHDTHTAIIGGLDMEFGSWTDGLTEGTSNAYDNYWLANSYLKGIKEGIYTDKELNEKVRRVLRLTFRTAMNNDRPWGSMVSDAHKTACRKIGEEGIVLLQNNANLLPINLSKVKRIAVIGENAIKMMTVGGGSSSLKVKYEVTPLEGLKKRIGEQAEIIYARGYVGDPTGEYNGVKTGQNLKDDRSPKELRTEALQVASNADIVLFIGGLNKSEYQDCEGTDRKTMDLPYNQNELIMDLLQVNKKLVVINISGTGVAMPWKNHVSTILQAWYLGSETGNALASILMGDVNPSGKLPYTYYACLNQCGAHKLGEYPGHKGMDVLGNKVYDIPYNEGLFVGYRFIDKNKLKPNFPFGHGLSYTTFEYGKAKVNSKAIEKSEKLYITIPITNTGNRAGAEVVQLYIKCLNSSVIRPIKELKGFCKVELQPNETKEISFTITAEELSFFDEKQHKWIAEPGKFEALMASSSADIRSKVCFELK</sequence>
<evidence type="ECO:0000313" key="8">
    <source>
        <dbReference type="Proteomes" id="UP000095517"/>
    </source>
</evidence>
<dbReference type="SUPFAM" id="SSF52279">
    <property type="entry name" value="Beta-D-glucan exohydrolase, C-terminal domain"/>
    <property type="match status" value="1"/>
</dbReference>
<keyword evidence="5" id="KW-0732">Signal</keyword>
<dbReference type="Gene3D" id="2.60.40.10">
    <property type="entry name" value="Immunoglobulins"/>
    <property type="match status" value="1"/>
</dbReference>
<dbReference type="InterPro" id="IPR001764">
    <property type="entry name" value="Glyco_hydro_3_N"/>
</dbReference>
<evidence type="ECO:0000256" key="5">
    <source>
        <dbReference type="SAM" id="SignalP"/>
    </source>
</evidence>
<evidence type="ECO:0000313" key="7">
    <source>
        <dbReference type="EMBL" id="CUO43646.1"/>
    </source>
</evidence>
<dbReference type="InterPro" id="IPR036962">
    <property type="entry name" value="Glyco_hydro_3_N_sf"/>
</dbReference>
<dbReference type="PANTHER" id="PTHR42715:SF10">
    <property type="entry name" value="BETA-GLUCOSIDASE"/>
    <property type="match status" value="1"/>
</dbReference>
<evidence type="ECO:0000256" key="2">
    <source>
        <dbReference type="ARBA" id="ARBA00022801"/>
    </source>
</evidence>
<evidence type="ECO:0000256" key="4">
    <source>
        <dbReference type="RuleBase" id="RU361161"/>
    </source>
</evidence>
<gene>
    <name evidence="7" type="primary">bglB_3</name>
    <name evidence="7" type="ORF">ERS852397_02026</name>
</gene>
<dbReference type="Proteomes" id="UP000095517">
    <property type="component" value="Unassembled WGS sequence"/>
</dbReference>
<dbReference type="InterPro" id="IPR013783">
    <property type="entry name" value="Ig-like_fold"/>
</dbReference>
<reference evidence="7 8" key="1">
    <citation type="submission" date="2015-09" db="EMBL/GenBank/DDBJ databases">
        <authorList>
            <consortium name="Pathogen Informatics"/>
        </authorList>
    </citation>
    <scope>NUCLEOTIDE SEQUENCE [LARGE SCALE GENOMIC DNA]</scope>
    <source>
        <strain evidence="7 8">2789STDY5608840</strain>
    </source>
</reference>
<evidence type="ECO:0000256" key="1">
    <source>
        <dbReference type="ARBA" id="ARBA00005336"/>
    </source>
</evidence>
<dbReference type="SUPFAM" id="SSF51445">
    <property type="entry name" value="(Trans)glycosidases"/>
    <property type="match status" value="1"/>
</dbReference>
<dbReference type="STRING" id="338188.ERS852397_02026"/>
<dbReference type="EC" id="3.2.1.21" evidence="7"/>
<proteinExistence type="inferred from homology"/>
<dbReference type="SMART" id="SM01217">
    <property type="entry name" value="Fn3_like"/>
    <property type="match status" value="1"/>
</dbReference>
<dbReference type="FunFam" id="2.60.40.10:FF:000495">
    <property type="entry name" value="Periplasmic beta-glucosidase"/>
    <property type="match status" value="1"/>
</dbReference>
<dbReference type="AlphaFoldDB" id="A0A174F4B4"/>
<keyword evidence="3" id="KW-0119">Carbohydrate metabolism</keyword>
<protein>
    <submittedName>
        <fullName evidence="7">Glycoside hydrolase 3</fullName>
        <ecNumber evidence="7">3.2.1.21</ecNumber>
    </submittedName>
</protein>
<evidence type="ECO:0000259" key="6">
    <source>
        <dbReference type="SMART" id="SM01217"/>
    </source>
</evidence>
<dbReference type="InterPro" id="IPR026891">
    <property type="entry name" value="Fn3-like"/>
</dbReference>
<organism evidence="7 8">
    <name type="scientific">Bacteroides finegoldii</name>
    <dbReference type="NCBI Taxonomy" id="338188"/>
    <lineage>
        <taxon>Bacteria</taxon>
        <taxon>Pseudomonadati</taxon>
        <taxon>Bacteroidota</taxon>
        <taxon>Bacteroidia</taxon>
        <taxon>Bacteroidales</taxon>
        <taxon>Bacteroidaceae</taxon>
        <taxon>Bacteroides</taxon>
    </lineage>
</organism>
<name>A0A174F4B4_9BACE</name>
<dbReference type="InterPro" id="IPR017853">
    <property type="entry name" value="GH"/>
</dbReference>
<dbReference type="RefSeq" id="WP_022274866.1">
    <property type="nucleotide sequence ID" value="NZ_CABIXA010000009.1"/>
</dbReference>
<dbReference type="Pfam" id="PF01915">
    <property type="entry name" value="Glyco_hydro_3_C"/>
    <property type="match status" value="1"/>
</dbReference>
<feature type="domain" description="Fibronectin type III-like" evidence="6">
    <location>
        <begin position="666"/>
        <end position="736"/>
    </location>
</feature>
<dbReference type="Pfam" id="PF00933">
    <property type="entry name" value="Glyco_hydro_3"/>
    <property type="match status" value="1"/>
</dbReference>
<dbReference type="InterPro" id="IPR050288">
    <property type="entry name" value="Cellulose_deg_GH3"/>
</dbReference>
<dbReference type="PRINTS" id="PR00133">
    <property type="entry name" value="GLHYDRLASE3"/>
</dbReference>
<keyword evidence="2 4" id="KW-0378">Hydrolase</keyword>
<accession>A0A174F4B4</accession>
<evidence type="ECO:0000256" key="3">
    <source>
        <dbReference type="ARBA" id="ARBA00023277"/>
    </source>
</evidence>
<dbReference type="InterPro" id="IPR036881">
    <property type="entry name" value="Glyco_hydro_3_C_sf"/>
</dbReference>
<dbReference type="PANTHER" id="PTHR42715">
    <property type="entry name" value="BETA-GLUCOSIDASE"/>
    <property type="match status" value="1"/>
</dbReference>
<dbReference type="PROSITE" id="PS00775">
    <property type="entry name" value="GLYCOSYL_HYDROL_F3"/>
    <property type="match status" value="1"/>
</dbReference>
<feature type="chain" id="PRO_5008021323" evidence="5">
    <location>
        <begin position="24"/>
        <end position="748"/>
    </location>
</feature>
<dbReference type="EMBL" id="CYZH01000009">
    <property type="protein sequence ID" value="CUO43646.1"/>
    <property type="molecule type" value="Genomic_DNA"/>
</dbReference>
<dbReference type="GO" id="GO:0008422">
    <property type="term" value="F:beta-glucosidase activity"/>
    <property type="evidence" value="ECO:0007669"/>
    <property type="project" value="UniProtKB-EC"/>
</dbReference>
<dbReference type="InterPro" id="IPR002772">
    <property type="entry name" value="Glyco_hydro_3_C"/>
</dbReference>
<keyword evidence="4 7" id="KW-0326">Glycosidase</keyword>
<feature type="signal peptide" evidence="5">
    <location>
        <begin position="1"/>
        <end position="23"/>
    </location>
</feature>
<dbReference type="InterPro" id="IPR019800">
    <property type="entry name" value="Glyco_hydro_3_AS"/>
</dbReference>
<comment type="similarity">
    <text evidence="1 4">Belongs to the glycosyl hydrolase 3 family.</text>
</comment>